<dbReference type="AlphaFoldDB" id="A0A9P8VQZ1"/>
<organism evidence="9 10">
    <name type="scientific">Thelonectria olida</name>
    <dbReference type="NCBI Taxonomy" id="1576542"/>
    <lineage>
        <taxon>Eukaryota</taxon>
        <taxon>Fungi</taxon>
        <taxon>Dikarya</taxon>
        <taxon>Ascomycota</taxon>
        <taxon>Pezizomycotina</taxon>
        <taxon>Sordariomycetes</taxon>
        <taxon>Hypocreomycetidae</taxon>
        <taxon>Hypocreales</taxon>
        <taxon>Nectriaceae</taxon>
        <taxon>Thelonectria</taxon>
    </lineage>
</organism>
<evidence type="ECO:0000256" key="5">
    <source>
        <dbReference type="ARBA" id="ARBA00023125"/>
    </source>
</evidence>
<evidence type="ECO:0000313" key="9">
    <source>
        <dbReference type="EMBL" id="KAH6867460.1"/>
    </source>
</evidence>
<keyword evidence="6" id="KW-0804">Transcription</keyword>
<evidence type="ECO:0000256" key="2">
    <source>
        <dbReference type="ARBA" id="ARBA00022723"/>
    </source>
</evidence>
<keyword evidence="10" id="KW-1185">Reference proteome</keyword>
<dbReference type="Proteomes" id="UP000777438">
    <property type="component" value="Unassembled WGS sequence"/>
</dbReference>
<dbReference type="GO" id="GO:0008270">
    <property type="term" value="F:zinc ion binding"/>
    <property type="evidence" value="ECO:0007669"/>
    <property type="project" value="InterPro"/>
</dbReference>
<evidence type="ECO:0000259" key="8">
    <source>
        <dbReference type="SMART" id="SM00906"/>
    </source>
</evidence>
<dbReference type="CDD" id="cd12148">
    <property type="entry name" value="fungal_TF_MHR"/>
    <property type="match status" value="1"/>
</dbReference>
<dbReference type="SMART" id="SM00906">
    <property type="entry name" value="Fungal_trans"/>
    <property type="match status" value="1"/>
</dbReference>
<dbReference type="OrthoDB" id="189997at2759"/>
<dbReference type="GO" id="GO:0000981">
    <property type="term" value="F:DNA-binding transcription factor activity, RNA polymerase II-specific"/>
    <property type="evidence" value="ECO:0007669"/>
    <property type="project" value="TreeGrafter"/>
</dbReference>
<evidence type="ECO:0000256" key="7">
    <source>
        <dbReference type="ARBA" id="ARBA00023242"/>
    </source>
</evidence>
<name>A0A9P8VQZ1_9HYPO</name>
<proteinExistence type="predicted"/>
<reference evidence="9 10" key="1">
    <citation type="journal article" date="2021" name="Nat. Commun.">
        <title>Genetic determinants of endophytism in the Arabidopsis root mycobiome.</title>
        <authorList>
            <person name="Mesny F."/>
            <person name="Miyauchi S."/>
            <person name="Thiergart T."/>
            <person name="Pickel B."/>
            <person name="Atanasova L."/>
            <person name="Karlsson M."/>
            <person name="Huettel B."/>
            <person name="Barry K.W."/>
            <person name="Haridas S."/>
            <person name="Chen C."/>
            <person name="Bauer D."/>
            <person name="Andreopoulos W."/>
            <person name="Pangilinan J."/>
            <person name="LaButti K."/>
            <person name="Riley R."/>
            <person name="Lipzen A."/>
            <person name="Clum A."/>
            <person name="Drula E."/>
            <person name="Henrissat B."/>
            <person name="Kohler A."/>
            <person name="Grigoriev I.V."/>
            <person name="Martin F.M."/>
            <person name="Hacquard S."/>
        </authorList>
    </citation>
    <scope>NUCLEOTIDE SEQUENCE [LARGE SCALE GENOMIC DNA]</scope>
    <source>
        <strain evidence="9 10">MPI-CAGE-CH-0241</strain>
    </source>
</reference>
<keyword evidence="7" id="KW-0539">Nucleus</keyword>
<evidence type="ECO:0000256" key="4">
    <source>
        <dbReference type="ARBA" id="ARBA00023015"/>
    </source>
</evidence>
<dbReference type="GO" id="GO:0045944">
    <property type="term" value="P:positive regulation of transcription by RNA polymerase II"/>
    <property type="evidence" value="ECO:0007669"/>
    <property type="project" value="TreeGrafter"/>
</dbReference>
<dbReference type="GO" id="GO:0005634">
    <property type="term" value="C:nucleus"/>
    <property type="evidence" value="ECO:0007669"/>
    <property type="project" value="UniProtKB-SubCell"/>
</dbReference>
<dbReference type="PANTHER" id="PTHR47782">
    <property type="entry name" value="ZN(II)2CYS6 TRANSCRIPTION FACTOR (EUROFUNG)-RELATED"/>
    <property type="match status" value="1"/>
</dbReference>
<comment type="caution">
    <text evidence="9">The sequence shown here is derived from an EMBL/GenBank/DDBJ whole genome shotgun (WGS) entry which is preliminary data.</text>
</comment>
<dbReference type="InterPro" id="IPR007219">
    <property type="entry name" value="XnlR_reg_dom"/>
</dbReference>
<comment type="subcellular location">
    <subcellularLocation>
        <location evidence="1">Nucleus</location>
    </subcellularLocation>
</comment>
<protein>
    <submittedName>
        <fullName evidence="9">Fungal-specific transcription factor domain-containing protein</fullName>
    </submittedName>
</protein>
<dbReference type="InterPro" id="IPR052202">
    <property type="entry name" value="Yeast_MetPath_Reg"/>
</dbReference>
<keyword evidence="3" id="KW-0862">Zinc</keyword>
<keyword evidence="4" id="KW-0805">Transcription regulation</keyword>
<feature type="domain" description="Xylanolytic transcriptional activator regulatory" evidence="8">
    <location>
        <begin position="189"/>
        <end position="263"/>
    </location>
</feature>
<accession>A0A9P8VQZ1</accession>
<evidence type="ECO:0000256" key="3">
    <source>
        <dbReference type="ARBA" id="ARBA00022833"/>
    </source>
</evidence>
<dbReference type="PANTHER" id="PTHR47782:SF12">
    <property type="entry name" value="ZN(II)2CYS6 TRANSCRIPTION FACTOR (EUROFUNG)"/>
    <property type="match status" value="1"/>
</dbReference>
<dbReference type="EMBL" id="JAGPYM010000101">
    <property type="protein sequence ID" value="KAH6867460.1"/>
    <property type="molecule type" value="Genomic_DNA"/>
</dbReference>
<keyword evidence="5" id="KW-0238">DNA-binding</keyword>
<dbReference type="GO" id="GO:0043565">
    <property type="term" value="F:sequence-specific DNA binding"/>
    <property type="evidence" value="ECO:0007669"/>
    <property type="project" value="TreeGrafter"/>
</dbReference>
<evidence type="ECO:0000256" key="6">
    <source>
        <dbReference type="ARBA" id="ARBA00023163"/>
    </source>
</evidence>
<dbReference type="Pfam" id="PF04082">
    <property type="entry name" value="Fungal_trans"/>
    <property type="match status" value="1"/>
</dbReference>
<dbReference type="GO" id="GO:0006351">
    <property type="term" value="P:DNA-templated transcription"/>
    <property type="evidence" value="ECO:0007669"/>
    <property type="project" value="InterPro"/>
</dbReference>
<evidence type="ECO:0000313" key="10">
    <source>
        <dbReference type="Proteomes" id="UP000777438"/>
    </source>
</evidence>
<sequence length="507" mass="56948">SEDLVGQIAINCLQPQPFTRGIVNQNGLSLLRSLLSDPITRVSWTEKRSDSQSLIDELPSERMPTMPRREVAGKLADTYFEHCNFFSPIFSSKDEFLNMIEPLYGNASASDQSLVNVRFRALVVFGTSILLLNRVDSSVPASRADSYFTAATQLFSQNPQLICTGDLQHLINLLFIIQYCCFASYITAAWHFIGLATRLAIELNLHKERSAAPLPDPIRINERRWLFWSLYTFERNLCAVIGRPFSIPDEAIETALPMSPLDDPQRALAVHLVKCRLLESEIYTTLNQKGPLNGALLNPNVWREDVQRRLLQWHSAVPPIQQSTHLAPAEIFNGSLYNGLILLYYPSHHFPNPSNDDLGVLAQSATDAIDCYKRSFRAGELRFYWRTVHNLFRSGVAIVYCAQTALIERIPGMNLEEANASINSCSSLLWGMVERYPAGQAYRDIFESLAKSVLSQRRGQANYEDQLVFEPRAEHSSLFTDLAMDLGEAGIPSTALDALSWGFGDPP</sequence>
<gene>
    <name evidence="9" type="ORF">B0T10DRAFT_419754</name>
</gene>
<feature type="non-terminal residue" evidence="9">
    <location>
        <position position="1"/>
    </location>
</feature>
<keyword evidence="2" id="KW-0479">Metal-binding</keyword>
<evidence type="ECO:0000256" key="1">
    <source>
        <dbReference type="ARBA" id="ARBA00004123"/>
    </source>
</evidence>